<dbReference type="Proteomes" id="UP000236291">
    <property type="component" value="Unassembled WGS sequence"/>
</dbReference>
<protein>
    <submittedName>
        <fullName evidence="2">Uncharacterized protein</fullName>
    </submittedName>
</protein>
<reference evidence="2 3" key="1">
    <citation type="journal article" date="2014" name="Am. J. Bot.">
        <title>Genome assembly and annotation for red clover (Trifolium pratense; Fabaceae).</title>
        <authorList>
            <person name="Istvanek J."/>
            <person name="Jaros M."/>
            <person name="Krenek A."/>
            <person name="Repkova J."/>
        </authorList>
    </citation>
    <scope>NUCLEOTIDE SEQUENCE [LARGE SCALE GENOMIC DNA]</scope>
    <source>
        <strain evidence="3">cv. Tatra</strain>
        <tissue evidence="2">Young leaves</tissue>
    </source>
</reference>
<name>A0A2K3MKR5_TRIPR</name>
<reference evidence="2 3" key="2">
    <citation type="journal article" date="2017" name="Front. Plant Sci.">
        <title>Gene Classification and Mining of Molecular Markers Useful in Red Clover (Trifolium pratense) Breeding.</title>
        <authorList>
            <person name="Istvanek J."/>
            <person name="Dluhosova J."/>
            <person name="Dluhos P."/>
            <person name="Patkova L."/>
            <person name="Nedelnik J."/>
            <person name="Repkova J."/>
        </authorList>
    </citation>
    <scope>NUCLEOTIDE SEQUENCE [LARGE SCALE GENOMIC DNA]</scope>
    <source>
        <strain evidence="3">cv. Tatra</strain>
        <tissue evidence="2">Young leaves</tissue>
    </source>
</reference>
<evidence type="ECO:0000313" key="2">
    <source>
        <dbReference type="EMBL" id="PNX91289.1"/>
    </source>
</evidence>
<sequence length="59" mass="6552">GGNKTTDVADDFIASDLQNDLEDDEPVTVKEPETNTEVEPKNVKEALTDEYKINAVQEE</sequence>
<gene>
    <name evidence="2" type="ORF">L195_g047419</name>
</gene>
<organism evidence="2 3">
    <name type="scientific">Trifolium pratense</name>
    <name type="common">Red clover</name>
    <dbReference type="NCBI Taxonomy" id="57577"/>
    <lineage>
        <taxon>Eukaryota</taxon>
        <taxon>Viridiplantae</taxon>
        <taxon>Streptophyta</taxon>
        <taxon>Embryophyta</taxon>
        <taxon>Tracheophyta</taxon>
        <taxon>Spermatophyta</taxon>
        <taxon>Magnoliopsida</taxon>
        <taxon>eudicotyledons</taxon>
        <taxon>Gunneridae</taxon>
        <taxon>Pentapetalae</taxon>
        <taxon>rosids</taxon>
        <taxon>fabids</taxon>
        <taxon>Fabales</taxon>
        <taxon>Fabaceae</taxon>
        <taxon>Papilionoideae</taxon>
        <taxon>50 kb inversion clade</taxon>
        <taxon>NPAAA clade</taxon>
        <taxon>Hologalegina</taxon>
        <taxon>IRL clade</taxon>
        <taxon>Trifolieae</taxon>
        <taxon>Trifolium</taxon>
    </lineage>
</organism>
<feature type="region of interest" description="Disordered" evidence="1">
    <location>
        <begin position="1"/>
        <end position="38"/>
    </location>
</feature>
<comment type="caution">
    <text evidence="2">The sequence shown here is derived from an EMBL/GenBank/DDBJ whole genome shotgun (WGS) entry which is preliminary data.</text>
</comment>
<accession>A0A2K3MKR5</accession>
<dbReference type="EMBL" id="ASHM01065710">
    <property type="protein sequence ID" value="PNX91289.1"/>
    <property type="molecule type" value="Genomic_DNA"/>
</dbReference>
<proteinExistence type="predicted"/>
<evidence type="ECO:0000256" key="1">
    <source>
        <dbReference type="SAM" id="MobiDB-lite"/>
    </source>
</evidence>
<feature type="compositionally biased region" description="Basic and acidic residues" evidence="1">
    <location>
        <begin position="27"/>
        <end position="38"/>
    </location>
</feature>
<feature type="non-terminal residue" evidence="2">
    <location>
        <position position="1"/>
    </location>
</feature>
<evidence type="ECO:0000313" key="3">
    <source>
        <dbReference type="Proteomes" id="UP000236291"/>
    </source>
</evidence>
<dbReference type="AlphaFoldDB" id="A0A2K3MKR5"/>